<sequence length="260" mass="29283">METLVYDTFIQKLKSIMYSDILQERYSVRLTPYHLNIMEKLIKSNPQFFRMVIRTNLRNINDNKFITTDMPYIISIVSYLYDVIVSNNNVTVVEDNADTCGTILKIVFSIAIREQLIKTDTTISCDNIINSCVALLKKTVVPNTSLTKMIELVPMKKEVIADSILINVNVDPVESSSEDVAVSSSSLEENVITLEPPENLIMESAPRENVIPSSSSKEDVITSSLSSETMMEAAPPKKMMEASPPVVPLPRKRTSHSWWC</sequence>
<feature type="compositionally biased region" description="Polar residues" evidence="1">
    <location>
        <begin position="211"/>
        <end position="229"/>
    </location>
</feature>
<protein>
    <submittedName>
        <fullName evidence="2">Uncharacterized protein</fullName>
    </submittedName>
</protein>
<accession>A0A6C0I4L0</accession>
<name>A0A6C0I4L0_9ZZZZ</name>
<reference evidence="2" key="1">
    <citation type="journal article" date="2020" name="Nature">
        <title>Giant virus diversity and host interactions through global metagenomics.</title>
        <authorList>
            <person name="Schulz F."/>
            <person name="Roux S."/>
            <person name="Paez-Espino D."/>
            <person name="Jungbluth S."/>
            <person name="Walsh D.A."/>
            <person name="Denef V.J."/>
            <person name="McMahon K.D."/>
            <person name="Konstantinidis K.T."/>
            <person name="Eloe-Fadrosh E.A."/>
            <person name="Kyrpides N.C."/>
            <person name="Woyke T."/>
        </authorList>
    </citation>
    <scope>NUCLEOTIDE SEQUENCE</scope>
    <source>
        <strain evidence="2">GVMAG-M-3300023184-190</strain>
    </source>
</reference>
<organism evidence="2">
    <name type="scientific">viral metagenome</name>
    <dbReference type="NCBI Taxonomy" id="1070528"/>
    <lineage>
        <taxon>unclassified sequences</taxon>
        <taxon>metagenomes</taxon>
        <taxon>organismal metagenomes</taxon>
    </lineage>
</organism>
<evidence type="ECO:0000256" key="1">
    <source>
        <dbReference type="SAM" id="MobiDB-lite"/>
    </source>
</evidence>
<evidence type="ECO:0000313" key="2">
    <source>
        <dbReference type="EMBL" id="QHT87335.1"/>
    </source>
</evidence>
<dbReference type="AlphaFoldDB" id="A0A6C0I4L0"/>
<dbReference type="EMBL" id="MN740087">
    <property type="protein sequence ID" value="QHT87335.1"/>
    <property type="molecule type" value="Genomic_DNA"/>
</dbReference>
<feature type="region of interest" description="Disordered" evidence="1">
    <location>
        <begin position="208"/>
        <end position="248"/>
    </location>
</feature>
<proteinExistence type="predicted"/>